<dbReference type="GO" id="GO:0005829">
    <property type="term" value="C:cytosol"/>
    <property type="evidence" value="ECO:0007669"/>
    <property type="project" value="TreeGrafter"/>
</dbReference>
<feature type="active site" description="Schiff-base intermediate with substrate" evidence="12 14">
    <location>
        <position position="163"/>
    </location>
</feature>
<evidence type="ECO:0000256" key="9">
    <source>
        <dbReference type="ARBA" id="ARBA00023239"/>
    </source>
</evidence>
<dbReference type="Pfam" id="PF00701">
    <property type="entry name" value="DHDPS"/>
    <property type="match status" value="1"/>
</dbReference>
<reference evidence="17" key="1">
    <citation type="submission" date="2018-11" db="EMBL/GenBank/DDBJ databases">
        <title>Complete genome sequence of Paenibacillus sp. ML311-T8.</title>
        <authorList>
            <person name="Nam Y.-D."/>
            <person name="Kang J."/>
            <person name="Chung W.-H."/>
            <person name="Park Y.S."/>
        </authorList>
    </citation>
    <scope>NUCLEOTIDE SEQUENCE [LARGE SCALE GENOMIC DNA]</scope>
    <source>
        <strain evidence="17">ML311-T8</strain>
    </source>
</reference>
<dbReference type="GO" id="GO:0009089">
    <property type="term" value="P:lysine biosynthetic process via diaminopimelate"/>
    <property type="evidence" value="ECO:0007669"/>
    <property type="project" value="UniProtKB-UniRule"/>
</dbReference>
<dbReference type="InterPro" id="IPR002220">
    <property type="entry name" value="DapA-like"/>
</dbReference>
<evidence type="ECO:0000313" key="16">
    <source>
        <dbReference type="EMBL" id="QGQ96285.1"/>
    </source>
</evidence>
<feature type="site" description="Part of a proton relay during catalysis" evidence="12">
    <location>
        <position position="109"/>
    </location>
</feature>
<dbReference type="OrthoDB" id="9782828at2"/>
<feature type="site" description="Part of a proton relay during catalysis" evidence="12">
    <location>
        <position position="46"/>
    </location>
</feature>
<dbReference type="InterPro" id="IPR005263">
    <property type="entry name" value="DapA"/>
</dbReference>
<evidence type="ECO:0000256" key="15">
    <source>
        <dbReference type="PIRSR" id="PIRSR001365-2"/>
    </source>
</evidence>
<dbReference type="EMBL" id="CP034235">
    <property type="protein sequence ID" value="QGQ96285.1"/>
    <property type="molecule type" value="Genomic_DNA"/>
</dbReference>
<comment type="caution">
    <text evidence="12">Was originally thought to be a dihydrodipicolinate synthase (DHDPS), catalyzing the condensation of (S)-aspartate-beta-semialdehyde [(S)-ASA] and pyruvate to dihydrodipicolinate (DHDP). However, it was shown in E.coli that the product of the enzymatic reaction is not dihydrodipicolinate but in fact (4S)-4-hydroxy-2,3,4,5-tetrahydro-(2S)-dipicolinic acid (HTPA), and that the consecutive dehydration reaction leading to DHDP is not spontaneous but catalyzed by DapB.</text>
</comment>
<evidence type="ECO:0000256" key="2">
    <source>
        <dbReference type="ARBA" id="ARBA00005120"/>
    </source>
</evidence>
<evidence type="ECO:0000256" key="5">
    <source>
        <dbReference type="ARBA" id="ARBA00022490"/>
    </source>
</evidence>
<feature type="binding site" evidence="12 15">
    <location>
        <position position="205"/>
    </location>
    <ligand>
        <name>pyruvate</name>
        <dbReference type="ChEBI" id="CHEBI:15361"/>
    </ligand>
</feature>
<proteinExistence type="inferred from homology"/>
<sequence>MDFGRLVTAMVTPFDENLQVNWSQVEVLINYLIEVQKTDSIVICGTTGESPTLTEEEKFRLFKMAVKIAKGRCKIIAGTGSYATASSIHATQEAEKLGVDGVLVVAPYYNRPSQEGLYQHFKAVAEATKLPIMLYNVPHRTGISVAYETTVRLAQIPNIVASKEAHADLDHMTQIVTRVPKDFKVYSGDDSLTLPVLAIGGYGIVSVASHIIGVEMKQLITHFLQGENAKATQLHAELFPIFKGIFRMPSPAPIKHALQLRGIKVGGVRLPLIDVTEKEEQFLKSLMDTLKTSIQ</sequence>
<evidence type="ECO:0000313" key="17">
    <source>
        <dbReference type="Proteomes" id="UP000426246"/>
    </source>
</evidence>
<evidence type="ECO:0000256" key="3">
    <source>
        <dbReference type="ARBA" id="ARBA00007592"/>
    </source>
</evidence>
<evidence type="ECO:0000256" key="8">
    <source>
        <dbReference type="ARBA" id="ARBA00023154"/>
    </source>
</evidence>
<keyword evidence="8 12" id="KW-0457">Lysine biosynthesis</keyword>
<dbReference type="SUPFAM" id="SSF51569">
    <property type="entry name" value="Aldolase"/>
    <property type="match status" value="1"/>
</dbReference>
<comment type="similarity">
    <text evidence="3 12 13">Belongs to the DapA family.</text>
</comment>
<keyword evidence="10 12" id="KW-0704">Schiff base</keyword>
<feature type="binding site" evidence="12 15">
    <location>
        <position position="47"/>
    </location>
    <ligand>
        <name>pyruvate</name>
        <dbReference type="ChEBI" id="CHEBI:15361"/>
    </ligand>
</feature>
<dbReference type="GO" id="GO:0008840">
    <property type="term" value="F:4-hydroxy-tetrahydrodipicolinate synthase activity"/>
    <property type="evidence" value="ECO:0007669"/>
    <property type="project" value="UniProtKB-UniRule"/>
</dbReference>
<dbReference type="Gene3D" id="3.20.20.70">
    <property type="entry name" value="Aldolase class I"/>
    <property type="match status" value="1"/>
</dbReference>
<dbReference type="Proteomes" id="UP000426246">
    <property type="component" value="Chromosome"/>
</dbReference>
<dbReference type="HAMAP" id="MF_00418">
    <property type="entry name" value="DapA"/>
    <property type="match status" value="1"/>
</dbReference>
<comment type="subunit">
    <text evidence="12">Homotetramer; dimer of dimers.</text>
</comment>
<gene>
    <name evidence="12 16" type="primary">dapA</name>
    <name evidence="16" type="ORF">EHS13_16055</name>
</gene>
<comment type="pathway">
    <text evidence="2 12">Amino-acid biosynthesis; L-lysine biosynthesis via DAP pathway; (S)-tetrahydrodipicolinate from L-aspartate: step 3/4.</text>
</comment>
<dbReference type="UniPathway" id="UPA00034">
    <property type="reaction ID" value="UER00017"/>
</dbReference>
<dbReference type="PRINTS" id="PR00146">
    <property type="entry name" value="DHPICSNTHASE"/>
</dbReference>
<dbReference type="PROSITE" id="PS00666">
    <property type="entry name" value="DHDPS_2"/>
    <property type="match status" value="1"/>
</dbReference>
<evidence type="ECO:0000256" key="1">
    <source>
        <dbReference type="ARBA" id="ARBA00003294"/>
    </source>
</evidence>
<dbReference type="PANTHER" id="PTHR12128:SF66">
    <property type="entry name" value="4-HYDROXY-2-OXOGLUTARATE ALDOLASE, MITOCHONDRIAL"/>
    <property type="match status" value="1"/>
</dbReference>
<evidence type="ECO:0000256" key="11">
    <source>
        <dbReference type="ARBA" id="ARBA00047836"/>
    </source>
</evidence>
<protein>
    <recommendedName>
        <fullName evidence="4 12">4-hydroxy-tetrahydrodipicolinate synthase</fullName>
        <shortName evidence="12">HTPA synthase</shortName>
        <ecNumber evidence="4 12">4.3.3.7</ecNumber>
    </recommendedName>
</protein>
<keyword evidence="9 12" id="KW-0456">Lyase</keyword>
<keyword evidence="17" id="KW-1185">Reference proteome</keyword>
<dbReference type="PANTHER" id="PTHR12128">
    <property type="entry name" value="DIHYDRODIPICOLINATE SYNTHASE"/>
    <property type="match status" value="1"/>
</dbReference>
<feature type="active site" description="Proton donor/acceptor" evidence="12 14">
    <location>
        <position position="135"/>
    </location>
</feature>
<comment type="catalytic activity">
    <reaction evidence="11 12">
        <text>L-aspartate 4-semialdehyde + pyruvate = (2S,4S)-4-hydroxy-2,3,4,5-tetrahydrodipicolinate + H2O + H(+)</text>
        <dbReference type="Rhea" id="RHEA:34171"/>
        <dbReference type="ChEBI" id="CHEBI:15361"/>
        <dbReference type="ChEBI" id="CHEBI:15377"/>
        <dbReference type="ChEBI" id="CHEBI:15378"/>
        <dbReference type="ChEBI" id="CHEBI:67139"/>
        <dbReference type="ChEBI" id="CHEBI:537519"/>
        <dbReference type="EC" id="4.3.3.7"/>
    </reaction>
</comment>
<comment type="function">
    <text evidence="1 12">Catalyzes the condensation of (S)-aspartate-beta-semialdehyde [(S)-ASA] and pyruvate to 4-hydroxy-tetrahydrodipicolinate (HTPA).</text>
</comment>
<keyword evidence="5 12" id="KW-0963">Cytoplasm</keyword>
<keyword evidence="7 12" id="KW-0220">Diaminopimelate biosynthesis</keyword>
<evidence type="ECO:0000256" key="13">
    <source>
        <dbReference type="PIRNR" id="PIRNR001365"/>
    </source>
</evidence>
<comment type="subcellular location">
    <subcellularLocation>
        <location evidence="12">Cytoplasm</location>
    </subcellularLocation>
</comment>
<dbReference type="InterPro" id="IPR020624">
    <property type="entry name" value="Schiff_base-form_aldolases_CS"/>
</dbReference>
<dbReference type="NCBIfam" id="TIGR00674">
    <property type="entry name" value="dapA"/>
    <property type="match status" value="1"/>
</dbReference>
<evidence type="ECO:0000256" key="10">
    <source>
        <dbReference type="ARBA" id="ARBA00023270"/>
    </source>
</evidence>
<dbReference type="EC" id="4.3.3.7" evidence="4 12"/>
<dbReference type="CDD" id="cd00950">
    <property type="entry name" value="DHDPS"/>
    <property type="match status" value="1"/>
</dbReference>
<dbReference type="GO" id="GO:0019877">
    <property type="term" value="P:diaminopimelate biosynthetic process"/>
    <property type="evidence" value="ECO:0007669"/>
    <property type="project" value="UniProtKB-UniRule"/>
</dbReference>
<evidence type="ECO:0000256" key="14">
    <source>
        <dbReference type="PIRSR" id="PIRSR001365-1"/>
    </source>
</evidence>
<evidence type="ECO:0000256" key="4">
    <source>
        <dbReference type="ARBA" id="ARBA00012086"/>
    </source>
</evidence>
<dbReference type="AlphaFoldDB" id="A0A6B8RL95"/>
<dbReference type="SMART" id="SM01130">
    <property type="entry name" value="DHDPS"/>
    <property type="match status" value="1"/>
</dbReference>
<evidence type="ECO:0000256" key="7">
    <source>
        <dbReference type="ARBA" id="ARBA00022915"/>
    </source>
</evidence>
<keyword evidence="6 12" id="KW-0028">Amino-acid biosynthesis</keyword>
<organism evidence="16 17">
    <name type="scientific">Paenibacillus psychroresistens</name>
    <dbReference type="NCBI Taxonomy" id="1778678"/>
    <lineage>
        <taxon>Bacteria</taxon>
        <taxon>Bacillati</taxon>
        <taxon>Bacillota</taxon>
        <taxon>Bacilli</taxon>
        <taxon>Bacillales</taxon>
        <taxon>Paenibacillaceae</taxon>
        <taxon>Paenibacillus</taxon>
    </lineage>
</organism>
<accession>A0A6B8RL95</accession>
<dbReference type="PROSITE" id="PS00665">
    <property type="entry name" value="DHDPS_1"/>
    <property type="match status" value="1"/>
</dbReference>
<dbReference type="InterPro" id="IPR020625">
    <property type="entry name" value="Schiff_base-form_aldolases_AS"/>
</dbReference>
<dbReference type="PIRSF" id="PIRSF001365">
    <property type="entry name" value="DHDPS"/>
    <property type="match status" value="1"/>
</dbReference>
<evidence type="ECO:0000256" key="12">
    <source>
        <dbReference type="HAMAP-Rule" id="MF_00418"/>
    </source>
</evidence>
<name>A0A6B8RL95_9BACL</name>
<dbReference type="KEGG" id="ppsc:EHS13_16055"/>
<dbReference type="RefSeq" id="WP_155701321.1">
    <property type="nucleotide sequence ID" value="NZ_CP034235.1"/>
</dbReference>
<dbReference type="InterPro" id="IPR013785">
    <property type="entry name" value="Aldolase_TIM"/>
</dbReference>
<evidence type="ECO:0000256" key="6">
    <source>
        <dbReference type="ARBA" id="ARBA00022605"/>
    </source>
</evidence>